<dbReference type="InterPro" id="IPR043502">
    <property type="entry name" value="DNA/RNA_pol_sf"/>
</dbReference>
<dbReference type="Proteomes" id="UP000326946">
    <property type="component" value="Segment"/>
</dbReference>
<protein>
    <submittedName>
        <fullName evidence="2">DNA polymerase I</fullName>
    </submittedName>
</protein>
<evidence type="ECO:0000256" key="1">
    <source>
        <dbReference type="SAM" id="Coils"/>
    </source>
</evidence>
<keyword evidence="1" id="KW-0175">Coiled coil</keyword>
<gene>
    <name evidence="2" type="primary">10</name>
    <name evidence="2" type="ORF">SEA_PHRIEDRICE_10</name>
</gene>
<dbReference type="EMBL" id="MN310546">
    <property type="protein sequence ID" value="QFG04933.1"/>
    <property type="molecule type" value="Genomic_DNA"/>
</dbReference>
<dbReference type="SUPFAM" id="SSF56672">
    <property type="entry name" value="DNA/RNA polymerases"/>
    <property type="match status" value="1"/>
</dbReference>
<feature type="coiled-coil region" evidence="1">
    <location>
        <begin position="280"/>
        <end position="325"/>
    </location>
</feature>
<evidence type="ECO:0000313" key="3">
    <source>
        <dbReference type="Proteomes" id="UP000326946"/>
    </source>
</evidence>
<organism evidence="2 3">
    <name type="scientific">Microbacterium phage PhriedRice</name>
    <dbReference type="NCBI Taxonomy" id="2652407"/>
    <lineage>
        <taxon>Viruses</taxon>
        <taxon>Duplodnaviria</taxon>
        <taxon>Heunggongvirae</taxon>
        <taxon>Uroviricota</taxon>
        <taxon>Caudoviricetes</taxon>
        <taxon>Eekayvirinae</taxon>
        <taxon>Akonivirus</taxon>
        <taxon>Akonivirus phedro</taxon>
    </lineage>
</organism>
<proteinExistence type="predicted"/>
<sequence>MQEADIYGLDYETFSSVPLGGKDARGLPNYVASPDFRALIVSVASINGAVTYDFVHHADDMYEYLSWLKLVQDNEIIMAHNAPFERAVTKKLAPWFDWRLFQDSAVDARCLGAESKLIVASRQLTNSHKLEEGNDLVMLFCVPNSLYPEGATAELIKQHGHEEKWKRFIEYCEMDAIGSREIRLTAMRILASLDPDLLEREAEYERCTYEQNQAGWGIDIALAEKMKQRAWANGIIAQRAFVDETGEQLNFNSHPQMKKYLEDRGVKFKSLDKYHLPIVLENVKQRIEDNEQLMLLEERDSYPELERAIGRLKEAEALLETKMEIGGSTLSKLPVILRLVSEDGILRDQYMHVGAGQTFRTSGRGVQMQNLGKLKMMKDEDGNEYVRDISTIYDLQHHWSNGDMAGQLRQVFTSRHPQGELIVGDFSGVESRGLAYQAGEEWKLQVFRDGRDVYKELYVRFTKGKVSYEDVTPAQRPRGKYSELSCGYQASGVAVQDFMFRLGFVISEEEALQNVMDWRGACPAIVNFWGELDWLIKEAVSHNQMREFEGAYGLKFRATPLTLESMSAQHPGSVSMALQIIRPNGKPIVTRFVHGLYWRGKKLCYYKPAENLYGGPLWKDTYKHPKLKGPDGKPLEVYYSIYGGKLAGIFTQSMCREMFFESTVLLHDGLRDCPNAVVCGQFHDELNVDWWPEEGGWSKEQVMEVVTRAMTTCSLDGFPLDADIKSAYRYIK</sequence>
<name>A0A5J6T3Y9_9CAUD</name>
<accession>A0A5J6T3Y9</accession>
<reference evidence="2" key="1">
    <citation type="submission" date="2019-08" db="EMBL/GenBank/DDBJ databases">
        <authorList>
            <person name="Beers A.L."/>
            <person name="Becker A.J."/>
            <person name="Leyhe M.J."/>
            <person name="Li C.M."/>
            <person name="Maas J.R."/>
            <person name="Resendiz-Medina K.E."/>
            <person name="Seggerman F.M."/>
            <person name="Taylor S.B."/>
            <person name="Friedman J.A."/>
            <person name="Miller J.M."/>
            <person name="Boury N.M."/>
            <person name="Peters N.T."/>
            <person name="Gurney S.M.R."/>
            <person name="Garlena R.A."/>
            <person name="Russell D.A."/>
            <person name="Pope W.H."/>
            <person name="Jacobs-Sera D."/>
            <person name="Hatfull G.F."/>
        </authorList>
    </citation>
    <scope>NUCLEOTIDE SEQUENCE [LARGE SCALE GENOMIC DNA]</scope>
</reference>
<evidence type="ECO:0000313" key="2">
    <source>
        <dbReference type="EMBL" id="QFG04933.1"/>
    </source>
</evidence>
<dbReference type="Gene3D" id="1.10.150.20">
    <property type="entry name" value="5' to 3' exonuclease, C-terminal subdomain"/>
    <property type="match status" value="1"/>
</dbReference>